<dbReference type="OrthoDB" id="9787738at2"/>
<dbReference type="PANTHER" id="PTHR43464:SF90">
    <property type="entry name" value="METHYLTRANSFERASE TYPE 11"/>
    <property type="match status" value="1"/>
</dbReference>
<dbReference type="InterPro" id="IPR013216">
    <property type="entry name" value="Methyltransf_11"/>
</dbReference>
<sequence length="264" mass="28960">MLTFDAEVTRILDNAYQGADITRRRRASFDALKPGPGEAILDVGCGNGLLTRELARAVGPEGQIIGIDPSDDMLSVAKEKCGAFDQVSFLRGVATDLPLDDAFADKAVSVQVFEYTDDIRAAAAEVLRCIKPGGMLVISDLHFGSFIWFSDVPDRMERMKSSRDQHFASGSIPERLPALLRSEGHLVEDVVPVTLVDHRLNPDGVAMMMMHLMRGFAIDQGHIDAAEAQAWFDQQVALARDGRFFFSITQFVCVARKSGLQEVS</sequence>
<keyword evidence="2" id="KW-0489">Methyltransferase</keyword>
<dbReference type="Pfam" id="PF08241">
    <property type="entry name" value="Methyltransf_11"/>
    <property type="match status" value="1"/>
</dbReference>
<dbReference type="AlphaFoldDB" id="A0A238IVF4"/>
<organism evidence="2 3">
    <name type="scientific">Boseongicola aestuarii</name>
    <dbReference type="NCBI Taxonomy" id="1470561"/>
    <lineage>
        <taxon>Bacteria</taxon>
        <taxon>Pseudomonadati</taxon>
        <taxon>Pseudomonadota</taxon>
        <taxon>Alphaproteobacteria</taxon>
        <taxon>Rhodobacterales</taxon>
        <taxon>Paracoccaceae</taxon>
        <taxon>Boseongicola</taxon>
    </lineage>
</organism>
<dbReference type="GO" id="GO:0043770">
    <property type="term" value="F:demethylmenaquinone methyltransferase activity"/>
    <property type="evidence" value="ECO:0007669"/>
    <property type="project" value="UniProtKB-EC"/>
</dbReference>
<dbReference type="RefSeq" id="WP_093972404.1">
    <property type="nucleotide sequence ID" value="NZ_FXXQ01000001.1"/>
</dbReference>
<dbReference type="GO" id="GO:0008757">
    <property type="term" value="F:S-adenosylmethionine-dependent methyltransferase activity"/>
    <property type="evidence" value="ECO:0007669"/>
    <property type="project" value="InterPro"/>
</dbReference>
<evidence type="ECO:0000313" key="2">
    <source>
        <dbReference type="EMBL" id="SMX22458.1"/>
    </source>
</evidence>
<evidence type="ECO:0000259" key="1">
    <source>
        <dbReference type="Pfam" id="PF08241"/>
    </source>
</evidence>
<reference evidence="2 3" key="1">
    <citation type="submission" date="2017-05" db="EMBL/GenBank/DDBJ databases">
        <authorList>
            <person name="Song R."/>
            <person name="Chenine A.L."/>
            <person name="Ruprecht R.M."/>
        </authorList>
    </citation>
    <scope>NUCLEOTIDE SEQUENCE [LARGE SCALE GENOMIC DNA]</scope>
    <source>
        <strain evidence="2 3">CECT 8489</strain>
    </source>
</reference>
<gene>
    <name evidence="2" type="primary">ubiE_2</name>
    <name evidence="2" type="ORF">BOA8489_00554</name>
</gene>
<dbReference type="PANTHER" id="PTHR43464">
    <property type="entry name" value="METHYLTRANSFERASE"/>
    <property type="match status" value="1"/>
</dbReference>
<dbReference type="GO" id="GO:0032259">
    <property type="term" value="P:methylation"/>
    <property type="evidence" value="ECO:0007669"/>
    <property type="project" value="UniProtKB-KW"/>
</dbReference>
<keyword evidence="2" id="KW-0808">Transferase</keyword>
<dbReference type="Gene3D" id="3.40.50.150">
    <property type="entry name" value="Vaccinia Virus protein VP39"/>
    <property type="match status" value="1"/>
</dbReference>
<dbReference type="EMBL" id="FXXQ01000001">
    <property type="protein sequence ID" value="SMX22458.1"/>
    <property type="molecule type" value="Genomic_DNA"/>
</dbReference>
<evidence type="ECO:0000313" key="3">
    <source>
        <dbReference type="Proteomes" id="UP000201838"/>
    </source>
</evidence>
<proteinExistence type="predicted"/>
<name>A0A238IVF4_9RHOB</name>
<dbReference type="InterPro" id="IPR029063">
    <property type="entry name" value="SAM-dependent_MTases_sf"/>
</dbReference>
<protein>
    <submittedName>
        <fullName evidence="2">Demethylmenaquinone methyltransferase</fullName>
        <ecNumber evidence="2">2.1.1.163</ecNumber>
    </submittedName>
</protein>
<keyword evidence="3" id="KW-1185">Reference proteome</keyword>
<dbReference type="CDD" id="cd02440">
    <property type="entry name" value="AdoMet_MTases"/>
    <property type="match status" value="1"/>
</dbReference>
<dbReference type="EC" id="2.1.1.163" evidence="2"/>
<dbReference type="Proteomes" id="UP000201838">
    <property type="component" value="Unassembled WGS sequence"/>
</dbReference>
<feature type="domain" description="Methyltransferase type 11" evidence="1">
    <location>
        <begin position="41"/>
        <end position="138"/>
    </location>
</feature>
<dbReference type="SUPFAM" id="SSF53335">
    <property type="entry name" value="S-adenosyl-L-methionine-dependent methyltransferases"/>
    <property type="match status" value="1"/>
</dbReference>
<accession>A0A238IVF4</accession>